<evidence type="ECO:0000313" key="12">
    <source>
        <dbReference type="EMBL" id="MFD1694947.1"/>
    </source>
</evidence>
<keyword evidence="3" id="KW-1003">Cell membrane</keyword>
<comment type="function">
    <text evidence="9">Part of the tripartite ATP-independent periplasmic (TRAP) transport system.</text>
</comment>
<keyword evidence="6 9" id="KW-1133">Transmembrane helix</keyword>
<organism evidence="12 13">
    <name type="scientific">Roseibium aestuarii</name>
    <dbReference type="NCBI Taxonomy" id="2600299"/>
    <lineage>
        <taxon>Bacteria</taxon>
        <taxon>Pseudomonadati</taxon>
        <taxon>Pseudomonadota</taxon>
        <taxon>Alphaproteobacteria</taxon>
        <taxon>Hyphomicrobiales</taxon>
        <taxon>Stappiaceae</taxon>
        <taxon>Roseibium</taxon>
    </lineage>
</organism>
<comment type="subcellular location">
    <subcellularLocation>
        <location evidence="1 9">Cell inner membrane</location>
        <topology evidence="1 9">Multi-pass membrane protein</topology>
    </subcellularLocation>
</comment>
<evidence type="ECO:0000256" key="9">
    <source>
        <dbReference type="RuleBase" id="RU369079"/>
    </source>
</evidence>
<keyword evidence="2 9" id="KW-0813">Transport</keyword>
<evidence type="ECO:0000256" key="3">
    <source>
        <dbReference type="ARBA" id="ARBA00022475"/>
    </source>
</evidence>
<evidence type="ECO:0000256" key="6">
    <source>
        <dbReference type="ARBA" id="ARBA00022989"/>
    </source>
</evidence>
<name>A0ABW4JS62_9HYPH</name>
<accession>A0ABW4JS62</accession>
<gene>
    <name evidence="12" type="ORF">ACFSC7_05415</name>
</gene>
<keyword evidence="4 9" id="KW-0997">Cell inner membrane</keyword>
<feature type="region of interest" description="Disordered" evidence="10">
    <location>
        <begin position="1"/>
        <end position="27"/>
    </location>
</feature>
<dbReference type="RefSeq" id="WP_149891259.1">
    <property type="nucleotide sequence ID" value="NZ_JBHUFA010000001.1"/>
</dbReference>
<evidence type="ECO:0000256" key="4">
    <source>
        <dbReference type="ARBA" id="ARBA00022519"/>
    </source>
</evidence>
<protein>
    <recommendedName>
        <fullName evidence="9">TRAP transporter small permease protein</fullName>
    </recommendedName>
</protein>
<reference evidence="13" key="1">
    <citation type="journal article" date="2019" name="Int. J. Syst. Evol. Microbiol.">
        <title>The Global Catalogue of Microorganisms (GCM) 10K type strain sequencing project: providing services to taxonomists for standard genome sequencing and annotation.</title>
        <authorList>
            <consortium name="The Broad Institute Genomics Platform"/>
            <consortium name="The Broad Institute Genome Sequencing Center for Infectious Disease"/>
            <person name="Wu L."/>
            <person name="Ma J."/>
        </authorList>
    </citation>
    <scope>NUCLEOTIDE SEQUENCE [LARGE SCALE GENOMIC DNA]</scope>
    <source>
        <strain evidence="13">JCM 3369</strain>
    </source>
</reference>
<keyword evidence="7 9" id="KW-0472">Membrane</keyword>
<proteinExistence type="inferred from homology"/>
<feature type="domain" description="Tripartite ATP-independent periplasmic transporters DctQ component" evidence="11">
    <location>
        <begin position="53"/>
        <end position="190"/>
    </location>
</feature>
<evidence type="ECO:0000256" key="8">
    <source>
        <dbReference type="ARBA" id="ARBA00038436"/>
    </source>
</evidence>
<evidence type="ECO:0000256" key="5">
    <source>
        <dbReference type="ARBA" id="ARBA00022692"/>
    </source>
</evidence>
<feature type="transmembrane region" description="Helical" evidence="9">
    <location>
        <begin position="114"/>
        <end position="135"/>
    </location>
</feature>
<evidence type="ECO:0000256" key="1">
    <source>
        <dbReference type="ARBA" id="ARBA00004429"/>
    </source>
</evidence>
<comment type="caution">
    <text evidence="12">The sequence shown here is derived from an EMBL/GenBank/DDBJ whole genome shotgun (WGS) entry which is preliminary data.</text>
</comment>
<comment type="subunit">
    <text evidence="9">The complex comprises the extracytoplasmic solute receptor protein and the two transmembrane proteins.</text>
</comment>
<dbReference type="Proteomes" id="UP001597327">
    <property type="component" value="Unassembled WGS sequence"/>
</dbReference>
<feature type="transmembrane region" description="Helical" evidence="9">
    <location>
        <begin position="71"/>
        <end position="93"/>
    </location>
</feature>
<evidence type="ECO:0000259" key="11">
    <source>
        <dbReference type="Pfam" id="PF04290"/>
    </source>
</evidence>
<dbReference type="InterPro" id="IPR055348">
    <property type="entry name" value="DctQ"/>
</dbReference>
<feature type="compositionally biased region" description="Basic and acidic residues" evidence="10">
    <location>
        <begin position="17"/>
        <end position="27"/>
    </location>
</feature>
<dbReference type="PANTHER" id="PTHR35011:SF4">
    <property type="entry name" value="SLL1102 PROTEIN"/>
    <property type="match status" value="1"/>
</dbReference>
<dbReference type="EMBL" id="JBHUFA010000001">
    <property type="protein sequence ID" value="MFD1694947.1"/>
    <property type="molecule type" value="Genomic_DNA"/>
</dbReference>
<keyword evidence="13" id="KW-1185">Reference proteome</keyword>
<evidence type="ECO:0000256" key="10">
    <source>
        <dbReference type="SAM" id="MobiDB-lite"/>
    </source>
</evidence>
<keyword evidence="5 9" id="KW-0812">Transmembrane</keyword>
<sequence>MTDLQRPGDPSVPQARDPLHEPHGEGGEIRSPLDAAIAMTARAFSWIIFLAFAISVYEVIARYVFDSPTYWAHESTTFLIAAVFLIGGPIALSRDKHIRVRVLYDAVSDRTRRWLDIVNSIIAMIFFAGLGHAGWTIAWKATHTPTGAIHFEGTGTSWNPPTPALLKIIIFLCVCLMFVQSLLHLLEAIRRRVPVEPVRGGR</sequence>
<evidence type="ECO:0000256" key="7">
    <source>
        <dbReference type="ARBA" id="ARBA00023136"/>
    </source>
</evidence>
<feature type="transmembrane region" description="Helical" evidence="9">
    <location>
        <begin position="164"/>
        <end position="186"/>
    </location>
</feature>
<dbReference type="Pfam" id="PF04290">
    <property type="entry name" value="DctQ"/>
    <property type="match status" value="1"/>
</dbReference>
<dbReference type="PANTHER" id="PTHR35011">
    <property type="entry name" value="2,3-DIKETO-L-GULONATE TRAP TRANSPORTER SMALL PERMEASE PROTEIN YIAM"/>
    <property type="match status" value="1"/>
</dbReference>
<evidence type="ECO:0000256" key="2">
    <source>
        <dbReference type="ARBA" id="ARBA00022448"/>
    </source>
</evidence>
<dbReference type="InterPro" id="IPR007387">
    <property type="entry name" value="TRAP_DctQ"/>
</dbReference>
<comment type="similarity">
    <text evidence="8 9">Belongs to the TRAP transporter small permease family.</text>
</comment>
<feature type="transmembrane region" description="Helical" evidence="9">
    <location>
        <begin position="43"/>
        <end position="65"/>
    </location>
</feature>
<evidence type="ECO:0000313" key="13">
    <source>
        <dbReference type="Proteomes" id="UP001597327"/>
    </source>
</evidence>